<evidence type="ECO:0000256" key="11">
    <source>
        <dbReference type="RuleBase" id="RU004136"/>
    </source>
</evidence>
<evidence type="ECO:0000256" key="8">
    <source>
        <dbReference type="ARBA" id="ARBA00023306"/>
    </source>
</evidence>
<comment type="function">
    <text evidence="10 11">Involved in cell wall formation. Catalyzes the final step in the synthesis of UDP-N-acetylmuramoyl-pentapeptide, the precursor of murein.</text>
</comment>
<dbReference type="Proteomes" id="UP000197424">
    <property type="component" value="Chromosome"/>
</dbReference>
<evidence type="ECO:0000259" key="14">
    <source>
        <dbReference type="Pfam" id="PF08245"/>
    </source>
</evidence>
<keyword evidence="6 10" id="KW-0133">Cell shape</keyword>
<dbReference type="Gene3D" id="3.40.1390.10">
    <property type="entry name" value="MurE/MurF, N-terminal domain"/>
    <property type="match status" value="1"/>
</dbReference>
<dbReference type="InterPro" id="IPR013221">
    <property type="entry name" value="Mur_ligase_cen"/>
</dbReference>
<sequence>MLTLHEVAEALFAVRQGDNTGFTRVVTDSRAIRAGDLFVALKGERFDAHDFVADVLARGAAGAVVRCDFDLPGAPLVKVADPRLALGQLAALWRRRFDLPLAGITGSNGKTTVKEMLRSMLAQWLGDEAVLATGGNFNNDIGMPLTLLGLRDTHRSAVIEMGMNHAGELTYLSGLARPTVALVNNALRAHIGHFGSVEAIARAKAEIFAGLAADGVAVINRDDPNRDLFVAAAAGRRIVEFGLATGDVHALDTELLADGSRLTLVTPAGRAAVMLPVPGQHMLANALAACAVASAMGVPLPAMVAGLQAFAGVPGRLAFRRAASGLTVIDDTYNANPDSVRAAIAVLAARSGRRWLVFGDLGELGEGAPALHAEIGQAAKAAGLDGLVTLGTVSREAAAAFGPGALACDSVEAVLEALAPLGAADSVLVKGSRFMKMERVVAALTATATGGH</sequence>
<dbReference type="GO" id="GO:0008766">
    <property type="term" value="F:UDP-N-acetylmuramoylalanyl-D-glutamyl-2,6-diaminopimelate-D-alanyl-D-alanine ligase activity"/>
    <property type="evidence" value="ECO:0007669"/>
    <property type="project" value="RHEA"/>
</dbReference>
<evidence type="ECO:0000256" key="2">
    <source>
        <dbReference type="ARBA" id="ARBA00022598"/>
    </source>
</evidence>
<dbReference type="SUPFAM" id="SSF53244">
    <property type="entry name" value="MurD-like peptide ligases, peptide-binding domain"/>
    <property type="match status" value="1"/>
</dbReference>
<dbReference type="PANTHER" id="PTHR43024">
    <property type="entry name" value="UDP-N-ACETYLMURAMOYL-TRIPEPTIDE--D-ALANYL-D-ALANINE LIGASE"/>
    <property type="match status" value="1"/>
</dbReference>
<dbReference type="InterPro" id="IPR004101">
    <property type="entry name" value="Mur_ligase_C"/>
</dbReference>
<keyword evidence="7 10" id="KW-0573">Peptidoglycan synthesis</keyword>
<comment type="similarity">
    <text evidence="10">Belongs to the MurCDEF family. MurF subfamily.</text>
</comment>
<dbReference type="InterPro" id="IPR036565">
    <property type="entry name" value="Mur-like_cat_sf"/>
</dbReference>
<dbReference type="NCBIfam" id="TIGR01143">
    <property type="entry name" value="murF"/>
    <property type="match status" value="1"/>
</dbReference>
<dbReference type="SUPFAM" id="SSF63418">
    <property type="entry name" value="MurE/MurF N-terminal domain"/>
    <property type="match status" value="1"/>
</dbReference>
<dbReference type="SUPFAM" id="SSF53623">
    <property type="entry name" value="MurD-like peptide ligases, catalytic domain"/>
    <property type="match status" value="1"/>
</dbReference>
<dbReference type="OrthoDB" id="9801978at2"/>
<feature type="domain" description="Mur ligase C-terminal" evidence="13">
    <location>
        <begin position="315"/>
        <end position="433"/>
    </location>
</feature>
<evidence type="ECO:0000259" key="12">
    <source>
        <dbReference type="Pfam" id="PF01225"/>
    </source>
</evidence>
<evidence type="ECO:0000256" key="4">
    <source>
        <dbReference type="ARBA" id="ARBA00022741"/>
    </source>
</evidence>
<dbReference type="AlphaFoldDB" id="A0A248LMW9"/>
<evidence type="ECO:0000313" key="16">
    <source>
        <dbReference type="Proteomes" id="UP000197424"/>
    </source>
</evidence>
<evidence type="ECO:0000256" key="3">
    <source>
        <dbReference type="ARBA" id="ARBA00022618"/>
    </source>
</evidence>
<keyword evidence="8 10" id="KW-0131">Cell cycle</keyword>
<evidence type="ECO:0000256" key="9">
    <source>
        <dbReference type="ARBA" id="ARBA00023316"/>
    </source>
</evidence>
<organism evidence="15 16">
    <name type="scientific">Laribacter hongkongensis</name>
    <dbReference type="NCBI Taxonomy" id="168471"/>
    <lineage>
        <taxon>Bacteria</taxon>
        <taxon>Pseudomonadati</taxon>
        <taxon>Pseudomonadota</taxon>
        <taxon>Betaproteobacteria</taxon>
        <taxon>Neisseriales</taxon>
        <taxon>Aquaspirillaceae</taxon>
        <taxon>Laribacter</taxon>
    </lineage>
</organism>
<dbReference type="PANTHER" id="PTHR43024:SF1">
    <property type="entry name" value="UDP-N-ACETYLMURAMOYL-TRIPEPTIDE--D-ALANYL-D-ALANINE LIGASE"/>
    <property type="match status" value="1"/>
</dbReference>
<keyword evidence="2 10" id="KW-0436">Ligase</keyword>
<accession>A0A248LMW9</accession>
<dbReference type="GO" id="GO:0071555">
    <property type="term" value="P:cell wall organization"/>
    <property type="evidence" value="ECO:0007669"/>
    <property type="project" value="UniProtKB-KW"/>
</dbReference>
<comment type="subcellular location">
    <subcellularLocation>
        <location evidence="10 11">Cytoplasm</location>
    </subcellularLocation>
</comment>
<dbReference type="InterPro" id="IPR035911">
    <property type="entry name" value="MurE/MurF_N"/>
</dbReference>
<dbReference type="InterPro" id="IPR051046">
    <property type="entry name" value="MurCDEF_CellWall_CoF430Synth"/>
</dbReference>
<dbReference type="UniPathway" id="UPA00219"/>
<feature type="domain" description="Mur ligase central" evidence="14">
    <location>
        <begin position="104"/>
        <end position="293"/>
    </location>
</feature>
<comment type="pathway">
    <text evidence="10 11">Cell wall biogenesis; peptidoglycan biosynthesis.</text>
</comment>
<dbReference type="GO" id="GO:0009252">
    <property type="term" value="P:peptidoglycan biosynthetic process"/>
    <property type="evidence" value="ECO:0007669"/>
    <property type="project" value="UniProtKB-UniRule"/>
</dbReference>
<dbReference type="EMBL" id="CP022115">
    <property type="protein sequence ID" value="ASJ26078.1"/>
    <property type="molecule type" value="Genomic_DNA"/>
</dbReference>
<evidence type="ECO:0000256" key="1">
    <source>
        <dbReference type="ARBA" id="ARBA00022490"/>
    </source>
</evidence>
<name>A0A248LMW9_9NEIS</name>
<evidence type="ECO:0000256" key="7">
    <source>
        <dbReference type="ARBA" id="ARBA00022984"/>
    </source>
</evidence>
<keyword evidence="3 10" id="KW-0132">Cell division</keyword>
<evidence type="ECO:0000256" key="6">
    <source>
        <dbReference type="ARBA" id="ARBA00022960"/>
    </source>
</evidence>
<keyword evidence="1 10" id="KW-0963">Cytoplasm</keyword>
<keyword evidence="5 10" id="KW-0067">ATP-binding</keyword>
<keyword evidence="9 10" id="KW-0961">Cell wall biogenesis/degradation</keyword>
<keyword evidence="4 10" id="KW-0547">Nucleotide-binding</keyword>
<dbReference type="Pfam" id="PF08245">
    <property type="entry name" value="Mur_ligase_M"/>
    <property type="match status" value="1"/>
</dbReference>
<proteinExistence type="inferred from homology"/>
<dbReference type="Pfam" id="PF02875">
    <property type="entry name" value="Mur_ligase_C"/>
    <property type="match status" value="1"/>
</dbReference>
<dbReference type="InterPro" id="IPR000713">
    <property type="entry name" value="Mur_ligase_N"/>
</dbReference>
<dbReference type="GO" id="GO:0008360">
    <property type="term" value="P:regulation of cell shape"/>
    <property type="evidence" value="ECO:0007669"/>
    <property type="project" value="UniProtKB-KW"/>
</dbReference>
<evidence type="ECO:0000313" key="15">
    <source>
        <dbReference type="EMBL" id="ASJ26078.1"/>
    </source>
</evidence>
<dbReference type="EC" id="6.3.2.10" evidence="10 11"/>
<evidence type="ECO:0000256" key="5">
    <source>
        <dbReference type="ARBA" id="ARBA00022840"/>
    </source>
</evidence>
<dbReference type="GO" id="GO:0005524">
    <property type="term" value="F:ATP binding"/>
    <property type="evidence" value="ECO:0007669"/>
    <property type="project" value="UniProtKB-UniRule"/>
</dbReference>
<dbReference type="Gene3D" id="3.40.1190.10">
    <property type="entry name" value="Mur-like, catalytic domain"/>
    <property type="match status" value="1"/>
</dbReference>
<evidence type="ECO:0000259" key="13">
    <source>
        <dbReference type="Pfam" id="PF02875"/>
    </source>
</evidence>
<comment type="catalytic activity">
    <reaction evidence="10 11">
        <text>D-alanyl-D-alanine + UDP-N-acetyl-alpha-D-muramoyl-L-alanyl-gamma-D-glutamyl-meso-2,6-diaminopimelate + ATP = UDP-N-acetyl-alpha-D-muramoyl-L-alanyl-gamma-D-glutamyl-meso-2,6-diaminopimeloyl-D-alanyl-D-alanine + ADP + phosphate + H(+)</text>
        <dbReference type="Rhea" id="RHEA:28374"/>
        <dbReference type="ChEBI" id="CHEBI:15378"/>
        <dbReference type="ChEBI" id="CHEBI:30616"/>
        <dbReference type="ChEBI" id="CHEBI:43474"/>
        <dbReference type="ChEBI" id="CHEBI:57822"/>
        <dbReference type="ChEBI" id="CHEBI:61386"/>
        <dbReference type="ChEBI" id="CHEBI:83905"/>
        <dbReference type="ChEBI" id="CHEBI:456216"/>
        <dbReference type="EC" id="6.3.2.10"/>
    </reaction>
</comment>
<dbReference type="GO" id="GO:0005737">
    <property type="term" value="C:cytoplasm"/>
    <property type="evidence" value="ECO:0007669"/>
    <property type="project" value="UniProtKB-SubCell"/>
</dbReference>
<dbReference type="RefSeq" id="WP_088861687.1">
    <property type="nucleotide sequence ID" value="NZ_CP022115.1"/>
</dbReference>
<dbReference type="InterPro" id="IPR005863">
    <property type="entry name" value="UDP-N-AcMur_synth"/>
</dbReference>
<dbReference type="GO" id="GO:0047480">
    <property type="term" value="F:UDP-N-acetylmuramoyl-tripeptide-D-alanyl-D-alanine ligase activity"/>
    <property type="evidence" value="ECO:0007669"/>
    <property type="project" value="UniProtKB-UniRule"/>
</dbReference>
<protein>
    <recommendedName>
        <fullName evidence="10 11">UDP-N-acetylmuramoyl-tripeptide--D-alanyl-D-alanine ligase</fullName>
        <ecNumber evidence="10 11">6.3.2.10</ecNumber>
    </recommendedName>
    <alternativeName>
        <fullName evidence="10">D-alanyl-D-alanine-adding enzyme</fullName>
    </alternativeName>
</protein>
<dbReference type="HAMAP" id="MF_02019">
    <property type="entry name" value="MurF"/>
    <property type="match status" value="1"/>
</dbReference>
<dbReference type="Pfam" id="PF01225">
    <property type="entry name" value="Mur_ligase"/>
    <property type="match status" value="1"/>
</dbReference>
<feature type="binding site" evidence="10">
    <location>
        <begin position="106"/>
        <end position="112"/>
    </location>
    <ligand>
        <name>ATP</name>
        <dbReference type="ChEBI" id="CHEBI:30616"/>
    </ligand>
</feature>
<dbReference type="InterPro" id="IPR036615">
    <property type="entry name" value="Mur_ligase_C_dom_sf"/>
</dbReference>
<reference evidence="16" key="1">
    <citation type="submission" date="2017-06" db="EMBL/GenBank/DDBJ databases">
        <title>Whole genome sequence of Laribacter hongkongensis LHGZ1.</title>
        <authorList>
            <person name="Chen D."/>
            <person name="Wu H."/>
            <person name="Chen J."/>
        </authorList>
    </citation>
    <scope>NUCLEOTIDE SEQUENCE [LARGE SCALE GENOMIC DNA]</scope>
    <source>
        <strain evidence="16">LHGZ1</strain>
    </source>
</reference>
<dbReference type="GO" id="GO:0051301">
    <property type="term" value="P:cell division"/>
    <property type="evidence" value="ECO:0007669"/>
    <property type="project" value="UniProtKB-KW"/>
</dbReference>
<dbReference type="Gene3D" id="3.90.190.20">
    <property type="entry name" value="Mur ligase, C-terminal domain"/>
    <property type="match status" value="1"/>
</dbReference>
<gene>
    <name evidence="10" type="primary">murF</name>
    <name evidence="15" type="ORF">LHGZ1_3247</name>
</gene>
<feature type="domain" description="Mur ligase N-terminal catalytic" evidence="12">
    <location>
        <begin position="24"/>
        <end position="91"/>
    </location>
</feature>
<evidence type="ECO:0000256" key="10">
    <source>
        <dbReference type="HAMAP-Rule" id="MF_02019"/>
    </source>
</evidence>